<dbReference type="Proteomes" id="UP000054703">
    <property type="component" value="Unassembled WGS sequence"/>
</dbReference>
<accession>A0A0W0ZLY1</accession>
<dbReference type="CDD" id="cd00093">
    <property type="entry name" value="HTH_XRE"/>
    <property type="match status" value="1"/>
</dbReference>
<dbReference type="EMBL" id="LNYU01000003">
    <property type="protein sequence ID" value="KTD70018.1"/>
    <property type="molecule type" value="Genomic_DNA"/>
</dbReference>
<dbReference type="SMART" id="SM00530">
    <property type="entry name" value="HTH_XRE"/>
    <property type="match status" value="1"/>
</dbReference>
<dbReference type="InterPro" id="IPR001387">
    <property type="entry name" value="Cro/C1-type_HTH"/>
</dbReference>
<dbReference type="GO" id="GO:0003677">
    <property type="term" value="F:DNA binding"/>
    <property type="evidence" value="ECO:0007669"/>
    <property type="project" value="InterPro"/>
</dbReference>
<name>A0A0W0ZLY1_9GAMM</name>
<dbReference type="STRING" id="45074.Lsan_0102"/>
<dbReference type="SUPFAM" id="SSF47413">
    <property type="entry name" value="lambda repressor-like DNA-binding domains"/>
    <property type="match status" value="1"/>
</dbReference>
<dbReference type="RefSeq" id="WP_058512594.1">
    <property type="nucleotide sequence ID" value="NZ_CAAAIH010000040.1"/>
</dbReference>
<dbReference type="PATRIC" id="fig|45074.5.peg.109"/>
<sequence>MTNEQNNGTYGPIPGKYLAFYIVLYRKQRGWTQETLAELTKLSVRTIQRVENGKSSSPDVRRALANVFELGDIDIFNRPFQHPDEAALREEYERLQKETITLSVKKVTCGRQLREMAEDAQAHQFEAREGLSKEAEHCFAELQDYLQDCDGIYEEMTAIQKLEINEELQRMLERFNSAGVSLGIAVRRLKMGDEKDPFFMRSNCYIAAPNDSFPEKIMLNKSVRMGM</sequence>
<dbReference type="AlphaFoldDB" id="A0A0W0ZLY1"/>
<dbReference type="PROSITE" id="PS50943">
    <property type="entry name" value="HTH_CROC1"/>
    <property type="match status" value="1"/>
</dbReference>
<keyword evidence="3" id="KW-1185">Reference proteome</keyword>
<dbReference type="InterPro" id="IPR010982">
    <property type="entry name" value="Lambda_DNA-bd_dom_sf"/>
</dbReference>
<evidence type="ECO:0000313" key="2">
    <source>
        <dbReference type="EMBL" id="KTD70018.1"/>
    </source>
</evidence>
<dbReference type="OrthoDB" id="21915at2"/>
<organism evidence="2 3">
    <name type="scientific">Legionella santicrucis</name>
    <dbReference type="NCBI Taxonomy" id="45074"/>
    <lineage>
        <taxon>Bacteria</taxon>
        <taxon>Pseudomonadati</taxon>
        <taxon>Pseudomonadota</taxon>
        <taxon>Gammaproteobacteria</taxon>
        <taxon>Legionellales</taxon>
        <taxon>Legionellaceae</taxon>
        <taxon>Legionella</taxon>
    </lineage>
</organism>
<comment type="caution">
    <text evidence="2">The sequence shown here is derived from an EMBL/GenBank/DDBJ whole genome shotgun (WGS) entry which is preliminary data.</text>
</comment>
<proteinExistence type="predicted"/>
<dbReference type="Pfam" id="PF01381">
    <property type="entry name" value="HTH_3"/>
    <property type="match status" value="1"/>
</dbReference>
<reference evidence="2 3" key="1">
    <citation type="submission" date="2015-11" db="EMBL/GenBank/DDBJ databases">
        <title>Genomic analysis of 38 Legionella species identifies large and diverse effector repertoires.</title>
        <authorList>
            <person name="Burstein D."/>
            <person name="Amaro F."/>
            <person name="Zusman T."/>
            <person name="Lifshitz Z."/>
            <person name="Cohen O."/>
            <person name="Gilbert J.A."/>
            <person name="Pupko T."/>
            <person name="Shuman H.A."/>
            <person name="Segal G."/>
        </authorList>
    </citation>
    <scope>NUCLEOTIDE SEQUENCE [LARGE SCALE GENOMIC DNA]</scope>
    <source>
        <strain evidence="2 3">SC-63-C7</strain>
    </source>
</reference>
<evidence type="ECO:0000313" key="3">
    <source>
        <dbReference type="Proteomes" id="UP000054703"/>
    </source>
</evidence>
<protein>
    <submittedName>
        <fullName evidence="2">Helix-turn-helix protein</fullName>
    </submittedName>
</protein>
<evidence type="ECO:0000259" key="1">
    <source>
        <dbReference type="PROSITE" id="PS50943"/>
    </source>
</evidence>
<gene>
    <name evidence="2" type="ORF">Lsan_0102</name>
</gene>
<dbReference type="Gene3D" id="1.10.260.40">
    <property type="entry name" value="lambda repressor-like DNA-binding domains"/>
    <property type="match status" value="1"/>
</dbReference>
<feature type="domain" description="HTH cro/C1-type" evidence="1">
    <location>
        <begin position="22"/>
        <end position="76"/>
    </location>
</feature>